<evidence type="ECO:0000256" key="4">
    <source>
        <dbReference type="ARBA" id="ARBA00023163"/>
    </source>
</evidence>
<dbReference type="PANTHER" id="PTHR31506">
    <property type="entry name" value="BES1/BZR1 HOMOLOG PROTEIN 3-RELATED"/>
    <property type="match status" value="1"/>
</dbReference>
<name>A0AAE1UW32_9SOLA</name>
<evidence type="ECO:0000256" key="5">
    <source>
        <dbReference type="RuleBase" id="RU369040"/>
    </source>
</evidence>
<comment type="caution">
    <text evidence="7">The sequence shown here is derived from an EMBL/GenBank/DDBJ whole genome shotgun (WGS) entry which is preliminary data.</text>
</comment>
<protein>
    <recommendedName>
        <fullName evidence="5">Protein BZR1 homolog</fullName>
    </recommendedName>
    <alternativeName>
        <fullName evidence="5">Protein BRASSINAZOLE-RESISTANT 1 homolog</fullName>
    </alternativeName>
</protein>
<evidence type="ECO:0000313" key="8">
    <source>
        <dbReference type="Proteomes" id="UP001291623"/>
    </source>
</evidence>
<dbReference type="GO" id="GO:0009742">
    <property type="term" value="P:brassinosteroid mediated signaling pathway"/>
    <property type="evidence" value="ECO:0007669"/>
    <property type="project" value="UniProtKB-UniRule"/>
</dbReference>
<keyword evidence="8" id="KW-1185">Reference proteome</keyword>
<sequence length="193" mass="22079">MMSTLLYSLLQKVESPTPGVPTPWSDRSVKEVNYGDSIDFKDGSVVTKFRYPSDRERQKNKQREQRRRTVAHKIFAGLRAHGNYKLPKHADTNDLLMALCEEAGWHVEDDGTIYRKDPVKDMPRLVDVDSVQVSMEDHIKDVDYCKCEYQIKDGDFLKCDDDMKMTESKSSTRKPLTPSAELSTVNLTLSLST</sequence>
<dbReference type="GO" id="GO:0006351">
    <property type="term" value="P:DNA-templated transcription"/>
    <property type="evidence" value="ECO:0007669"/>
    <property type="project" value="InterPro"/>
</dbReference>
<reference evidence="7" key="1">
    <citation type="submission" date="2023-12" db="EMBL/GenBank/DDBJ databases">
        <title>Genome assembly of Anisodus tanguticus.</title>
        <authorList>
            <person name="Wang Y.-J."/>
        </authorList>
    </citation>
    <scope>NUCLEOTIDE SEQUENCE</scope>
    <source>
        <strain evidence="7">KB-2021</strain>
        <tissue evidence="7">Leaf</tissue>
    </source>
</reference>
<keyword evidence="2 5" id="KW-0805">Transcription regulation</keyword>
<dbReference type="Proteomes" id="UP001291623">
    <property type="component" value="Unassembled WGS sequence"/>
</dbReference>
<keyword evidence="5" id="KW-1070">Brassinosteroid signaling pathway</keyword>
<evidence type="ECO:0000256" key="1">
    <source>
        <dbReference type="ARBA" id="ARBA00005909"/>
    </source>
</evidence>
<comment type="function">
    <text evidence="5">Functions in brassinosteroid signaling. May function as transcriptional repressor.</text>
</comment>
<dbReference type="GO" id="GO:0005634">
    <property type="term" value="C:nucleus"/>
    <property type="evidence" value="ECO:0007669"/>
    <property type="project" value="UniProtKB-SubCell"/>
</dbReference>
<dbReference type="AlphaFoldDB" id="A0AAE1UW32"/>
<comment type="similarity">
    <text evidence="1 5">Belongs to the BZR/LAT61 family.</text>
</comment>
<gene>
    <name evidence="7" type="ORF">RND71_035708</name>
</gene>
<evidence type="ECO:0000259" key="6">
    <source>
        <dbReference type="Pfam" id="PF05687"/>
    </source>
</evidence>
<dbReference type="GO" id="GO:0003677">
    <property type="term" value="F:DNA binding"/>
    <property type="evidence" value="ECO:0007669"/>
    <property type="project" value="UniProtKB-UniRule"/>
</dbReference>
<proteinExistence type="inferred from homology"/>
<organism evidence="7 8">
    <name type="scientific">Anisodus tanguticus</name>
    <dbReference type="NCBI Taxonomy" id="243964"/>
    <lineage>
        <taxon>Eukaryota</taxon>
        <taxon>Viridiplantae</taxon>
        <taxon>Streptophyta</taxon>
        <taxon>Embryophyta</taxon>
        <taxon>Tracheophyta</taxon>
        <taxon>Spermatophyta</taxon>
        <taxon>Magnoliopsida</taxon>
        <taxon>eudicotyledons</taxon>
        <taxon>Gunneridae</taxon>
        <taxon>Pentapetalae</taxon>
        <taxon>asterids</taxon>
        <taxon>lamiids</taxon>
        <taxon>Solanales</taxon>
        <taxon>Solanaceae</taxon>
        <taxon>Solanoideae</taxon>
        <taxon>Hyoscyameae</taxon>
        <taxon>Anisodus</taxon>
    </lineage>
</organism>
<dbReference type="InterPro" id="IPR033264">
    <property type="entry name" value="BZR"/>
</dbReference>
<accession>A0AAE1UW32</accession>
<dbReference type="Pfam" id="PF05687">
    <property type="entry name" value="BES1_N"/>
    <property type="match status" value="1"/>
</dbReference>
<keyword evidence="3 5" id="KW-0238">DNA-binding</keyword>
<dbReference type="InterPro" id="IPR008540">
    <property type="entry name" value="BES1_N"/>
</dbReference>
<dbReference type="EMBL" id="JAVYJV010000019">
    <property type="protein sequence ID" value="KAK4345532.1"/>
    <property type="molecule type" value="Genomic_DNA"/>
</dbReference>
<feature type="domain" description="BES1/BZR1 plant transcription factor N-terminal" evidence="6">
    <location>
        <begin position="50"/>
        <end position="136"/>
    </location>
</feature>
<evidence type="ECO:0000256" key="3">
    <source>
        <dbReference type="ARBA" id="ARBA00023125"/>
    </source>
</evidence>
<evidence type="ECO:0000313" key="7">
    <source>
        <dbReference type="EMBL" id="KAK4345532.1"/>
    </source>
</evidence>
<dbReference type="GO" id="GO:0003700">
    <property type="term" value="F:DNA-binding transcription factor activity"/>
    <property type="evidence" value="ECO:0007669"/>
    <property type="project" value="UniProtKB-UniRule"/>
</dbReference>
<dbReference type="PANTHER" id="PTHR31506:SF21">
    <property type="entry name" value="PROTEIN BZR1 HOMOLOG"/>
    <property type="match status" value="1"/>
</dbReference>
<comment type="subcellular location">
    <subcellularLocation>
        <location evidence="5">Nucleus</location>
    </subcellularLocation>
</comment>
<evidence type="ECO:0000256" key="2">
    <source>
        <dbReference type="ARBA" id="ARBA00023015"/>
    </source>
</evidence>
<keyword evidence="4 5" id="KW-0804">Transcription</keyword>